<dbReference type="NCBIfam" id="TIGR04178">
    <property type="entry name" value="exo_archaeo"/>
    <property type="match status" value="1"/>
</dbReference>
<evidence type="ECO:0000256" key="7">
    <source>
        <dbReference type="ARBA" id="ARBA00023136"/>
    </source>
</evidence>
<sequence>MKDAVAGTCAIASAKRPMPDAARIVAAAVAVSGAILVALGLLRGQALETRALTAALGVLPGHRTVLASGEYGSVLELRHAGQVTRVAPSAALGRGGPLIVVGAALVTAMLALAGGIRLRRLAGALSAAVAVAAIVDVLRLALTIALVAAWGPRAGLGWSQTFFGALLTLVGMTAGAWLYSRLVRRGPTPVR</sequence>
<keyword evidence="3" id="KW-0645">Protease</keyword>
<keyword evidence="4 8" id="KW-0812">Transmembrane</keyword>
<organism evidence="9 10">
    <name type="scientific">Catenulispora yoronensis</name>
    <dbReference type="NCBI Taxonomy" id="450799"/>
    <lineage>
        <taxon>Bacteria</taxon>
        <taxon>Bacillati</taxon>
        <taxon>Actinomycetota</taxon>
        <taxon>Actinomycetes</taxon>
        <taxon>Catenulisporales</taxon>
        <taxon>Catenulisporaceae</taxon>
        <taxon>Catenulispora</taxon>
    </lineage>
</organism>
<feature type="transmembrane region" description="Helical" evidence="8">
    <location>
        <begin position="128"/>
        <end position="150"/>
    </location>
</feature>
<keyword evidence="10" id="KW-1185">Reference proteome</keyword>
<keyword evidence="6 8" id="KW-1133">Transmembrane helix</keyword>
<comment type="caution">
    <text evidence="9">The sequence shown here is derived from an EMBL/GenBank/DDBJ whole genome shotgun (WGS) entry which is preliminary data.</text>
</comment>
<gene>
    <name evidence="9" type="ORF">GCM10009839_32450</name>
</gene>
<evidence type="ECO:0000256" key="8">
    <source>
        <dbReference type="SAM" id="Phobius"/>
    </source>
</evidence>
<dbReference type="EMBL" id="BAAAQN010000016">
    <property type="protein sequence ID" value="GAA2030266.1"/>
    <property type="molecule type" value="Genomic_DNA"/>
</dbReference>
<evidence type="ECO:0000256" key="5">
    <source>
        <dbReference type="ARBA" id="ARBA00022801"/>
    </source>
</evidence>
<feature type="transmembrane region" description="Helical" evidence="8">
    <location>
        <begin position="21"/>
        <end position="42"/>
    </location>
</feature>
<proteinExistence type="predicted"/>
<feature type="transmembrane region" description="Helical" evidence="8">
    <location>
        <begin position="98"/>
        <end position="116"/>
    </location>
</feature>
<keyword evidence="7 8" id="KW-0472">Membrane</keyword>
<protein>
    <submittedName>
        <fullName evidence="9">Uncharacterized protein</fullName>
    </submittedName>
</protein>
<feature type="transmembrane region" description="Helical" evidence="8">
    <location>
        <begin position="162"/>
        <end position="179"/>
    </location>
</feature>
<dbReference type="RefSeq" id="WP_344666432.1">
    <property type="nucleotide sequence ID" value="NZ_BAAAQN010000016.1"/>
</dbReference>
<dbReference type="InterPro" id="IPR026392">
    <property type="entry name" value="Exo/Archaeosortase_dom"/>
</dbReference>
<evidence type="ECO:0000313" key="9">
    <source>
        <dbReference type="EMBL" id="GAA2030266.1"/>
    </source>
</evidence>
<dbReference type="Proteomes" id="UP001500751">
    <property type="component" value="Unassembled WGS sequence"/>
</dbReference>
<evidence type="ECO:0000256" key="2">
    <source>
        <dbReference type="ARBA" id="ARBA00022475"/>
    </source>
</evidence>
<reference evidence="10" key="1">
    <citation type="journal article" date="2019" name="Int. J. Syst. Evol. Microbiol.">
        <title>The Global Catalogue of Microorganisms (GCM) 10K type strain sequencing project: providing services to taxonomists for standard genome sequencing and annotation.</title>
        <authorList>
            <consortium name="The Broad Institute Genomics Platform"/>
            <consortium name="The Broad Institute Genome Sequencing Center for Infectious Disease"/>
            <person name="Wu L."/>
            <person name="Ma J."/>
        </authorList>
    </citation>
    <scope>NUCLEOTIDE SEQUENCE [LARGE SCALE GENOMIC DNA]</scope>
    <source>
        <strain evidence="10">JCM 16014</strain>
    </source>
</reference>
<accession>A0ABP5FQ68</accession>
<evidence type="ECO:0000256" key="3">
    <source>
        <dbReference type="ARBA" id="ARBA00022670"/>
    </source>
</evidence>
<evidence type="ECO:0000256" key="4">
    <source>
        <dbReference type="ARBA" id="ARBA00022692"/>
    </source>
</evidence>
<keyword evidence="2" id="KW-1003">Cell membrane</keyword>
<comment type="subcellular location">
    <subcellularLocation>
        <location evidence="1">Cell membrane</location>
        <topology evidence="1">Multi-pass membrane protein</topology>
    </subcellularLocation>
</comment>
<keyword evidence="5" id="KW-0378">Hydrolase</keyword>
<evidence type="ECO:0000256" key="1">
    <source>
        <dbReference type="ARBA" id="ARBA00004651"/>
    </source>
</evidence>
<evidence type="ECO:0000313" key="10">
    <source>
        <dbReference type="Proteomes" id="UP001500751"/>
    </source>
</evidence>
<evidence type="ECO:0000256" key="6">
    <source>
        <dbReference type="ARBA" id="ARBA00022989"/>
    </source>
</evidence>
<name>A0ABP5FQ68_9ACTN</name>